<reference evidence="1" key="1">
    <citation type="submission" date="2018-06" db="EMBL/GenBank/DDBJ databases">
        <authorList>
            <person name="Zhirakovskaya E."/>
        </authorList>
    </citation>
    <scope>NUCLEOTIDE SEQUENCE</scope>
</reference>
<protein>
    <submittedName>
        <fullName evidence="1">Uncharacterized protein</fullName>
    </submittedName>
</protein>
<proteinExistence type="predicted"/>
<gene>
    <name evidence="1" type="ORF">MNBD_GAMMA09-605</name>
</gene>
<evidence type="ECO:0000313" key="1">
    <source>
        <dbReference type="EMBL" id="VAW63084.1"/>
    </source>
</evidence>
<organism evidence="1">
    <name type="scientific">hydrothermal vent metagenome</name>
    <dbReference type="NCBI Taxonomy" id="652676"/>
    <lineage>
        <taxon>unclassified sequences</taxon>
        <taxon>metagenomes</taxon>
        <taxon>ecological metagenomes</taxon>
    </lineage>
</organism>
<dbReference type="AlphaFoldDB" id="A0A3B0Y3J5"/>
<sequence>MARSKNIAGKEYISYGHNTGRKTWVLKALVPAMQRLEKSKDSNYHFRYIYNRIKTLSNSSSAFHAEKRKHVTNKHGCKLNMAGSELEYFMHGGESFIDRLILSGAGYVDARKKGNIAGLNKIVRDEEGKWEIKGPIDTVQTRHIAISGDAWRIEETLLFMSKMIKKAHPEDSYFLTNGNKSQQGYSCFFSPCKKGKDDGWEAMQRLMPAQGAMSDLAVRQAIVDRLSACIEVAGKKDSKKLNWTIQGSASEIFHDAFVDLKSRNKHLPGYGVDLSQQTVHFFNPHTDPMKLSDIIEDVFKGPSESGLITSALKSPGNKIAAIKGHKKYQDKVIAENKAKNPEKSNAAAELEKHRVTGMGHGAGKMVVKFGTMTAAAIGALVNDTAREQITNMFSSVGESLVNNPYGTGAALGLGYVIKGHEVITQNTPRMLALASLTKANFTDDRRHLDQLTEINNIKAAGQLHNLSLGLSI</sequence>
<name>A0A3B0Y3J5_9ZZZZ</name>
<accession>A0A3B0Y3J5</accession>
<dbReference type="EMBL" id="UOFI01000036">
    <property type="protein sequence ID" value="VAW63084.1"/>
    <property type="molecule type" value="Genomic_DNA"/>
</dbReference>